<evidence type="ECO:0000256" key="4">
    <source>
        <dbReference type="ARBA" id="ARBA00022461"/>
    </source>
</evidence>
<feature type="transmembrane region" description="Helical" evidence="13">
    <location>
        <begin position="58"/>
        <end position="78"/>
    </location>
</feature>
<dbReference type="Pfam" id="PF00858">
    <property type="entry name" value="ASC"/>
    <property type="match status" value="1"/>
</dbReference>
<evidence type="ECO:0000256" key="9">
    <source>
        <dbReference type="ARBA" id="ARBA00023136"/>
    </source>
</evidence>
<keyword evidence="6 13" id="KW-1133">Transmembrane helix</keyword>
<keyword evidence="15" id="KW-1185">Reference proteome</keyword>
<keyword evidence="11 12" id="KW-0407">Ion channel</keyword>
<evidence type="ECO:0000256" key="12">
    <source>
        <dbReference type="RuleBase" id="RU000679"/>
    </source>
</evidence>
<evidence type="ECO:0000256" key="2">
    <source>
        <dbReference type="ARBA" id="ARBA00007193"/>
    </source>
</evidence>
<evidence type="ECO:0000256" key="5">
    <source>
        <dbReference type="ARBA" id="ARBA00022692"/>
    </source>
</evidence>
<evidence type="ECO:0000256" key="10">
    <source>
        <dbReference type="ARBA" id="ARBA00023201"/>
    </source>
</evidence>
<evidence type="ECO:0000256" key="6">
    <source>
        <dbReference type="ARBA" id="ARBA00022989"/>
    </source>
</evidence>
<protein>
    <submittedName>
        <fullName evidence="14">(Mediterranean fruit fly) hypothetical protein</fullName>
    </submittedName>
</protein>
<proteinExistence type="inferred from homology"/>
<dbReference type="InterPro" id="IPR001873">
    <property type="entry name" value="ENaC"/>
</dbReference>
<dbReference type="AlphaFoldDB" id="A0A811VJC9"/>
<evidence type="ECO:0000256" key="11">
    <source>
        <dbReference type="ARBA" id="ARBA00023303"/>
    </source>
</evidence>
<sequence length="174" mass="19992">MPREMSRCYGFGDVQLRAIFLCFCRGAKANDDIASTDLVTSSFRWDVIPPKVRMRRDVVFSFEDLLVSFGGTLALFLGFSQISIVRIAYVTAYHLIMTSVELICRWKKSCGCRWRIFKHTQATKKTLLVQTAPEERPKIHFGSHKRRQQFIATHARVIRGTRLVGANDDCRDSE</sequence>
<feature type="transmembrane region" description="Helical" evidence="13">
    <location>
        <begin position="84"/>
        <end position="104"/>
    </location>
</feature>
<keyword evidence="7" id="KW-0915">Sodium</keyword>
<comment type="similarity">
    <text evidence="2 12">Belongs to the amiloride-sensitive sodium channel (TC 1.A.6) family.</text>
</comment>
<evidence type="ECO:0000256" key="1">
    <source>
        <dbReference type="ARBA" id="ARBA00004141"/>
    </source>
</evidence>
<evidence type="ECO:0000256" key="13">
    <source>
        <dbReference type="SAM" id="Phobius"/>
    </source>
</evidence>
<keyword evidence="4 12" id="KW-0894">Sodium channel</keyword>
<evidence type="ECO:0000256" key="3">
    <source>
        <dbReference type="ARBA" id="ARBA00022448"/>
    </source>
</evidence>
<evidence type="ECO:0000256" key="8">
    <source>
        <dbReference type="ARBA" id="ARBA00023065"/>
    </source>
</evidence>
<keyword evidence="3 12" id="KW-0813">Transport</keyword>
<dbReference type="OrthoDB" id="5874059at2759"/>
<keyword evidence="5 12" id="KW-0812">Transmembrane</keyword>
<dbReference type="GO" id="GO:0016020">
    <property type="term" value="C:membrane"/>
    <property type="evidence" value="ECO:0007669"/>
    <property type="project" value="UniProtKB-SubCell"/>
</dbReference>
<evidence type="ECO:0000313" key="14">
    <source>
        <dbReference type="EMBL" id="CAD7014243.1"/>
    </source>
</evidence>
<evidence type="ECO:0000256" key="7">
    <source>
        <dbReference type="ARBA" id="ARBA00023053"/>
    </source>
</evidence>
<keyword evidence="8 12" id="KW-0406">Ion transport</keyword>
<name>A0A811VJC9_CERCA</name>
<keyword evidence="9 13" id="KW-0472">Membrane</keyword>
<gene>
    <name evidence="14" type="ORF">CCAP1982_LOCUS22246</name>
</gene>
<organism evidence="14 15">
    <name type="scientific">Ceratitis capitata</name>
    <name type="common">Mediterranean fruit fly</name>
    <name type="synonym">Tephritis capitata</name>
    <dbReference type="NCBI Taxonomy" id="7213"/>
    <lineage>
        <taxon>Eukaryota</taxon>
        <taxon>Metazoa</taxon>
        <taxon>Ecdysozoa</taxon>
        <taxon>Arthropoda</taxon>
        <taxon>Hexapoda</taxon>
        <taxon>Insecta</taxon>
        <taxon>Pterygota</taxon>
        <taxon>Neoptera</taxon>
        <taxon>Endopterygota</taxon>
        <taxon>Diptera</taxon>
        <taxon>Brachycera</taxon>
        <taxon>Muscomorpha</taxon>
        <taxon>Tephritoidea</taxon>
        <taxon>Tephritidae</taxon>
        <taxon>Ceratitis</taxon>
        <taxon>Ceratitis</taxon>
    </lineage>
</organism>
<keyword evidence="10 12" id="KW-0739">Sodium transport</keyword>
<dbReference type="GO" id="GO:0005272">
    <property type="term" value="F:sodium channel activity"/>
    <property type="evidence" value="ECO:0007669"/>
    <property type="project" value="UniProtKB-KW"/>
</dbReference>
<accession>A0A811VJC9</accession>
<dbReference type="Proteomes" id="UP000606786">
    <property type="component" value="Unassembled WGS sequence"/>
</dbReference>
<evidence type="ECO:0000313" key="15">
    <source>
        <dbReference type="Proteomes" id="UP000606786"/>
    </source>
</evidence>
<dbReference type="EMBL" id="CAJHJT010000056">
    <property type="protein sequence ID" value="CAD7014243.1"/>
    <property type="molecule type" value="Genomic_DNA"/>
</dbReference>
<comment type="caution">
    <text evidence="14">The sequence shown here is derived from an EMBL/GenBank/DDBJ whole genome shotgun (WGS) entry which is preliminary data.</text>
</comment>
<reference evidence="14" key="1">
    <citation type="submission" date="2020-11" db="EMBL/GenBank/DDBJ databases">
        <authorList>
            <person name="Whitehead M."/>
        </authorList>
    </citation>
    <scope>NUCLEOTIDE SEQUENCE</scope>
    <source>
        <strain evidence="14">EGII</strain>
    </source>
</reference>
<comment type="subcellular location">
    <subcellularLocation>
        <location evidence="1">Membrane</location>
        <topology evidence="1">Multi-pass membrane protein</topology>
    </subcellularLocation>
</comment>